<dbReference type="AlphaFoldDB" id="A0A1I2HT12"/>
<proteinExistence type="predicted"/>
<evidence type="ECO:0000259" key="1">
    <source>
        <dbReference type="Pfam" id="PF00582"/>
    </source>
</evidence>
<dbReference type="Pfam" id="PF00582">
    <property type="entry name" value="Usp"/>
    <property type="match status" value="1"/>
</dbReference>
<dbReference type="PANTHER" id="PTHR46553">
    <property type="entry name" value="ADENINE NUCLEOTIDE ALPHA HYDROLASES-LIKE SUPERFAMILY PROTEIN"/>
    <property type="match status" value="1"/>
</dbReference>
<evidence type="ECO:0000313" key="3">
    <source>
        <dbReference type="Proteomes" id="UP000199323"/>
    </source>
</evidence>
<dbReference type="Gene3D" id="3.40.50.620">
    <property type="entry name" value="HUPs"/>
    <property type="match status" value="1"/>
</dbReference>
<dbReference type="PANTHER" id="PTHR46553:SF3">
    <property type="entry name" value="ADENINE NUCLEOTIDE ALPHA HYDROLASES-LIKE SUPERFAMILY PROTEIN"/>
    <property type="match status" value="1"/>
</dbReference>
<evidence type="ECO:0000313" key="2">
    <source>
        <dbReference type="EMBL" id="SFF31957.1"/>
    </source>
</evidence>
<feature type="domain" description="UspA" evidence="1">
    <location>
        <begin position="9"/>
        <end position="147"/>
    </location>
</feature>
<dbReference type="EMBL" id="FONG01000011">
    <property type="protein sequence ID" value="SFF31957.1"/>
    <property type="molecule type" value="Genomic_DNA"/>
</dbReference>
<dbReference type="RefSeq" id="WP_177246519.1">
    <property type="nucleotide sequence ID" value="NZ_FONG01000011.1"/>
</dbReference>
<dbReference type="InterPro" id="IPR014729">
    <property type="entry name" value="Rossmann-like_a/b/a_fold"/>
</dbReference>
<keyword evidence="3" id="KW-1185">Reference proteome</keyword>
<gene>
    <name evidence="2" type="ORF">SAMN05216251_111169</name>
</gene>
<dbReference type="STRING" id="380248.SAMN05216251_111169"/>
<dbReference type="CDD" id="cd00293">
    <property type="entry name" value="USP-like"/>
    <property type="match status" value="1"/>
</dbReference>
<sequence length="169" mass="17584">MSEDSTAGPIVVGISGSRSSQAALRWAAELASAARVPLIVVHAWQPSGALRAPYAPAAGVPTEEDDLRAARLVLDTALRTAGTADLHIEVRPVLVRGRPVPTLLRYAPAAELLALGRRTVPDDGDPRLGPVARDCLTKAGCPVVTVPAAVVRIPPAPTPPKRRPVVAGR</sequence>
<dbReference type="InterPro" id="IPR006016">
    <property type="entry name" value="UspA"/>
</dbReference>
<dbReference type="Proteomes" id="UP000199323">
    <property type="component" value="Unassembled WGS sequence"/>
</dbReference>
<accession>A0A1I2HT12</accession>
<dbReference type="SUPFAM" id="SSF52402">
    <property type="entry name" value="Adenine nucleotide alpha hydrolases-like"/>
    <property type="match status" value="1"/>
</dbReference>
<reference evidence="2 3" key="1">
    <citation type="submission" date="2016-10" db="EMBL/GenBank/DDBJ databases">
        <authorList>
            <person name="de Groot N.N."/>
        </authorList>
    </citation>
    <scope>NUCLEOTIDE SEQUENCE [LARGE SCALE GENOMIC DNA]</scope>
    <source>
        <strain evidence="2 3">CGMCC 4.3510</strain>
    </source>
</reference>
<name>A0A1I2HT12_9ACTN</name>
<protein>
    <submittedName>
        <fullName evidence="2">Nucleotide-binding universal stress protein, UspA family</fullName>
    </submittedName>
</protein>
<organism evidence="2 3">
    <name type="scientific">Actinacidiphila alni</name>
    <dbReference type="NCBI Taxonomy" id="380248"/>
    <lineage>
        <taxon>Bacteria</taxon>
        <taxon>Bacillati</taxon>
        <taxon>Actinomycetota</taxon>
        <taxon>Actinomycetes</taxon>
        <taxon>Kitasatosporales</taxon>
        <taxon>Streptomycetaceae</taxon>
        <taxon>Actinacidiphila</taxon>
    </lineage>
</organism>